<accession>A0A0D7ETV5</accession>
<dbReference type="OrthoDB" id="8454074at2"/>
<evidence type="ECO:0000313" key="2">
    <source>
        <dbReference type="Proteomes" id="UP000032515"/>
    </source>
</evidence>
<dbReference type="EMBL" id="JXXE01000203">
    <property type="protein sequence ID" value="KIZ44005.1"/>
    <property type="molecule type" value="Genomic_DNA"/>
</dbReference>
<dbReference type="AlphaFoldDB" id="A0A0D7ETV5"/>
<comment type="caution">
    <text evidence="1">The sequence shown here is derived from an EMBL/GenBank/DDBJ whole genome shotgun (WGS) entry which is preliminary data.</text>
</comment>
<evidence type="ECO:0000313" key="1">
    <source>
        <dbReference type="EMBL" id="KIZ44005.1"/>
    </source>
</evidence>
<dbReference type="RefSeq" id="WP_044409780.1">
    <property type="nucleotide sequence ID" value="NZ_JXXE01000203.1"/>
</dbReference>
<gene>
    <name evidence="1" type="ORF">OO17_10490</name>
</gene>
<proteinExistence type="predicted"/>
<sequence length="97" mass="10451">MTDTKAKAGFDRLADLINESFPKLSCLRCGHDQFFLTDDPAAASLKEVRLLLGMPSTQADDALGAVATLVCRRCGLVEQHLTDVLKDAVKPLPVPKA</sequence>
<reference evidence="1 2" key="1">
    <citation type="submission" date="2014-11" db="EMBL/GenBank/DDBJ databases">
        <title>Genomics and ecophysiology of heterotrophic nitrogen fixing bacteria isolated from estuarine surface water.</title>
        <authorList>
            <person name="Bentzon-Tilia M."/>
            <person name="Severin I."/>
            <person name="Hansen L.H."/>
            <person name="Riemann L."/>
        </authorList>
    </citation>
    <scope>NUCLEOTIDE SEQUENCE [LARGE SCALE GENOMIC DNA]</scope>
    <source>
        <strain evidence="1 2">BAL398</strain>
    </source>
</reference>
<dbReference type="PATRIC" id="fig|1076.23.peg.1498"/>
<organism evidence="1 2">
    <name type="scientific">Rhodopseudomonas palustris</name>
    <dbReference type="NCBI Taxonomy" id="1076"/>
    <lineage>
        <taxon>Bacteria</taxon>
        <taxon>Pseudomonadati</taxon>
        <taxon>Pseudomonadota</taxon>
        <taxon>Alphaproteobacteria</taxon>
        <taxon>Hyphomicrobiales</taxon>
        <taxon>Nitrobacteraceae</taxon>
        <taxon>Rhodopseudomonas</taxon>
    </lineage>
</organism>
<protein>
    <submittedName>
        <fullName evidence="1">Uncharacterized protein</fullName>
    </submittedName>
</protein>
<dbReference type="Proteomes" id="UP000032515">
    <property type="component" value="Unassembled WGS sequence"/>
</dbReference>
<name>A0A0D7ETV5_RHOPL</name>